<proteinExistence type="predicted"/>
<reference evidence="1 2" key="1">
    <citation type="journal article" date="2019" name="Nat. Ecol. Evol.">
        <title>Megaphylogeny resolves global patterns of mushroom evolution.</title>
        <authorList>
            <person name="Varga T."/>
            <person name="Krizsan K."/>
            <person name="Foldi C."/>
            <person name="Dima B."/>
            <person name="Sanchez-Garcia M."/>
            <person name="Sanchez-Ramirez S."/>
            <person name="Szollosi G.J."/>
            <person name="Szarkandi J.G."/>
            <person name="Papp V."/>
            <person name="Albert L."/>
            <person name="Andreopoulos W."/>
            <person name="Angelini C."/>
            <person name="Antonin V."/>
            <person name="Barry K.W."/>
            <person name="Bougher N.L."/>
            <person name="Buchanan P."/>
            <person name="Buyck B."/>
            <person name="Bense V."/>
            <person name="Catcheside P."/>
            <person name="Chovatia M."/>
            <person name="Cooper J."/>
            <person name="Damon W."/>
            <person name="Desjardin D."/>
            <person name="Finy P."/>
            <person name="Geml J."/>
            <person name="Haridas S."/>
            <person name="Hughes K."/>
            <person name="Justo A."/>
            <person name="Karasinski D."/>
            <person name="Kautmanova I."/>
            <person name="Kiss B."/>
            <person name="Kocsube S."/>
            <person name="Kotiranta H."/>
            <person name="LaButti K.M."/>
            <person name="Lechner B.E."/>
            <person name="Liimatainen K."/>
            <person name="Lipzen A."/>
            <person name="Lukacs Z."/>
            <person name="Mihaltcheva S."/>
            <person name="Morgado L.N."/>
            <person name="Niskanen T."/>
            <person name="Noordeloos M.E."/>
            <person name="Ohm R.A."/>
            <person name="Ortiz-Santana B."/>
            <person name="Ovrebo C."/>
            <person name="Racz N."/>
            <person name="Riley R."/>
            <person name="Savchenko A."/>
            <person name="Shiryaev A."/>
            <person name="Soop K."/>
            <person name="Spirin V."/>
            <person name="Szebenyi C."/>
            <person name="Tomsovsky M."/>
            <person name="Tulloss R.E."/>
            <person name="Uehling J."/>
            <person name="Grigoriev I.V."/>
            <person name="Vagvolgyi C."/>
            <person name="Papp T."/>
            <person name="Martin F.M."/>
            <person name="Miettinen O."/>
            <person name="Hibbett D.S."/>
            <person name="Nagy L.G."/>
        </authorList>
    </citation>
    <scope>NUCLEOTIDE SEQUENCE [LARGE SCALE GENOMIC DNA]</scope>
    <source>
        <strain evidence="1 2">NL-1719</strain>
    </source>
</reference>
<name>A0ACD3AJP3_9AGAR</name>
<sequence length="247" mass="27040">MFDLLPSLSASRAAFFVLLRVLHKGFLSALLSALLFGLPAIYLNSYEVLPLAASTIPATAIANSTAQWFQLLKTTKPEWKMLIFSCLVLVPLNVAFLQIDDIESWEVTKTTTVLSLWFSIAGAFCGLVNMFCLPRMPDLYQRSCTRANGEDSPLKFWNLWVVMALPAAFTIWSALTFVLTTIIYSFVECTSGNVTAQRSGVSIAITLILLSMLPYLAVLRSAVDKRAPQGPQAGGEPAEVPPITGRD</sequence>
<dbReference type="Proteomes" id="UP000308600">
    <property type="component" value="Unassembled WGS sequence"/>
</dbReference>
<accession>A0ACD3AJP3</accession>
<protein>
    <submittedName>
        <fullName evidence="1">Uncharacterized protein</fullName>
    </submittedName>
</protein>
<dbReference type="EMBL" id="ML208437">
    <property type="protein sequence ID" value="TFK65434.1"/>
    <property type="molecule type" value="Genomic_DNA"/>
</dbReference>
<organism evidence="1 2">
    <name type="scientific">Pluteus cervinus</name>
    <dbReference type="NCBI Taxonomy" id="181527"/>
    <lineage>
        <taxon>Eukaryota</taxon>
        <taxon>Fungi</taxon>
        <taxon>Dikarya</taxon>
        <taxon>Basidiomycota</taxon>
        <taxon>Agaricomycotina</taxon>
        <taxon>Agaricomycetes</taxon>
        <taxon>Agaricomycetidae</taxon>
        <taxon>Agaricales</taxon>
        <taxon>Pluteineae</taxon>
        <taxon>Pluteaceae</taxon>
        <taxon>Pluteus</taxon>
    </lineage>
</organism>
<gene>
    <name evidence="1" type="ORF">BDN72DRAFT_900711</name>
</gene>
<evidence type="ECO:0000313" key="2">
    <source>
        <dbReference type="Proteomes" id="UP000308600"/>
    </source>
</evidence>
<keyword evidence="2" id="KW-1185">Reference proteome</keyword>
<evidence type="ECO:0000313" key="1">
    <source>
        <dbReference type="EMBL" id="TFK65434.1"/>
    </source>
</evidence>